<gene>
    <name evidence="1" type="ORF">BRO54_0458</name>
    <name evidence="2" type="ORF">RA955_07435</name>
</gene>
<reference evidence="1 3" key="1">
    <citation type="submission" date="2016-11" db="EMBL/GenBank/DDBJ databases">
        <authorList>
            <person name="Kadnikov V."/>
            <person name="Nazina T."/>
        </authorList>
    </citation>
    <scope>NUCLEOTIDE SEQUENCE [LARGE SCALE GENOMIC DNA]</scope>
    <source>
        <strain evidence="1 3">1017</strain>
    </source>
</reference>
<dbReference type="EMBL" id="MQMG01000003">
    <property type="protein sequence ID" value="OKO96279.1"/>
    <property type="molecule type" value="Genomic_DNA"/>
</dbReference>
<dbReference type="RefSeq" id="WP_167367364.1">
    <property type="nucleotide sequence ID" value="NZ_CP133076.1"/>
</dbReference>
<reference evidence="2 4" key="4">
    <citation type="submission" date="2023-08" db="EMBL/GenBank/DDBJ databases">
        <title>Genome sequencing of the thermostable Gram positive bacteria Geobacillus proteiniphilus strain T-6.</title>
        <authorList>
            <person name="Shulami S."/>
            <person name="Shoham Y."/>
        </authorList>
    </citation>
    <scope>NUCLEOTIDE SEQUENCE [LARGE SCALE GENOMIC DNA]</scope>
    <source>
        <strain evidence="2 4">T-6</strain>
    </source>
</reference>
<sequence>MGKEHKERPARTNEEIAFEWGDFAAYQPFWLIEEQKQAKEKETKQKEPPR</sequence>
<evidence type="ECO:0000313" key="2">
    <source>
        <dbReference type="EMBL" id="WMJ17848.1"/>
    </source>
</evidence>
<reference evidence="3" key="2">
    <citation type="submission" date="2017-01" db="EMBL/GenBank/DDBJ databases">
        <title>Genome sequencing and annotation of Geobacillus sp. 1017, a Hydrocarbon-Oxidizing Thermophilic Bacterium Isolated from a Heavy Oil Reservoir (China).</title>
        <authorList>
            <person name="Kadnikov V.V."/>
            <person name="Mardanov A.V."/>
            <person name="Poltaraus A.B."/>
            <person name="Sokolova D.S."/>
            <person name="Semenova E.M."/>
            <person name="Ravin N.V."/>
            <person name="Tourova T.P."/>
            <person name="Nazina T.N."/>
        </authorList>
    </citation>
    <scope>NUCLEOTIDE SEQUENCE [LARGE SCALE GENOMIC DNA]</scope>
    <source>
        <strain evidence="3">1017</strain>
    </source>
</reference>
<evidence type="ECO:0000313" key="1">
    <source>
        <dbReference type="EMBL" id="OKO96279.1"/>
    </source>
</evidence>
<name>A0A1Q5T7S0_9BACL</name>
<dbReference type="Proteomes" id="UP001223761">
    <property type="component" value="Chromosome"/>
</dbReference>
<proteinExistence type="predicted"/>
<dbReference type="AlphaFoldDB" id="A0A1Q5T7S0"/>
<organism evidence="1 3">
    <name type="scientific">Geobacillus proteiniphilus</name>
    <dbReference type="NCBI Taxonomy" id="860353"/>
    <lineage>
        <taxon>Bacteria</taxon>
        <taxon>Bacillati</taxon>
        <taxon>Bacillota</taxon>
        <taxon>Bacilli</taxon>
        <taxon>Bacillales</taxon>
        <taxon>Anoxybacillaceae</taxon>
        <taxon>Geobacillus</taxon>
    </lineage>
</organism>
<protein>
    <submittedName>
        <fullName evidence="1">Uncharacterized protein</fullName>
    </submittedName>
</protein>
<evidence type="ECO:0000313" key="4">
    <source>
        <dbReference type="Proteomes" id="UP001223761"/>
    </source>
</evidence>
<reference evidence="1" key="3">
    <citation type="journal article" date="2019" name="Int. J. Syst. Evol. Microbiol.">
        <title>Geobacillus proteiniphilus sp. nov., a thermophilic bacterium isolated from a high-temperature heavy oil reservoir in China.</title>
        <authorList>
            <person name="Semenova E.M."/>
            <person name="Sokolova D.S."/>
            <person name="Grouzdev D.S."/>
            <person name="Poltaraus A.B."/>
            <person name="Vinokurova N.G."/>
            <person name="Tourova T.P."/>
            <person name="Nazina T.N."/>
        </authorList>
    </citation>
    <scope>NUCLEOTIDE SEQUENCE</scope>
    <source>
        <strain evidence="1">1017</strain>
    </source>
</reference>
<dbReference type="EMBL" id="CP133076">
    <property type="protein sequence ID" value="WMJ17848.1"/>
    <property type="molecule type" value="Genomic_DNA"/>
</dbReference>
<keyword evidence="4" id="KW-1185">Reference proteome</keyword>
<evidence type="ECO:0000313" key="3">
    <source>
        <dbReference type="Proteomes" id="UP000186030"/>
    </source>
</evidence>
<accession>A0A1Q5T7S0</accession>
<dbReference type="Proteomes" id="UP000186030">
    <property type="component" value="Unassembled WGS sequence"/>
</dbReference>